<reference evidence="1" key="1">
    <citation type="submission" date="2013-10" db="EMBL/GenBank/DDBJ databases">
        <title>Genomic analysis of the causative agents of coccidiosis in chickens.</title>
        <authorList>
            <person name="Reid A.J."/>
            <person name="Blake D."/>
            <person name="Billington K."/>
            <person name="Browne H."/>
            <person name="Dunn M."/>
            <person name="Hung S."/>
            <person name="Kawahara F."/>
            <person name="Miranda-Saavedra D."/>
            <person name="Mourier T."/>
            <person name="Nagra H."/>
            <person name="Otto T.D."/>
            <person name="Rawlings N."/>
            <person name="Sanchez A."/>
            <person name="Sanders M."/>
            <person name="Subramaniam C."/>
            <person name="Tay Y."/>
            <person name="Dear P."/>
            <person name="Doerig C."/>
            <person name="Gruber A."/>
            <person name="Parkinson J."/>
            <person name="Shirley M."/>
            <person name="Wan K.L."/>
            <person name="Berriman M."/>
            <person name="Tomley F."/>
            <person name="Pain A."/>
        </authorList>
    </citation>
    <scope>NUCLEOTIDE SEQUENCE [LARGE SCALE GENOMIC DNA]</scope>
    <source>
        <strain evidence="1">Houghton</strain>
    </source>
</reference>
<name>U6KI76_9EIME</name>
<dbReference type="OrthoDB" id="347900at2759"/>
<organism evidence="1 2">
    <name type="scientific">Eimeria mitis</name>
    <dbReference type="NCBI Taxonomy" id="44415"/>
    <lineage>
        <taxon>Eukaryota</taxon>
        <taxon>Sar</taxon>
        <taxon>Alveolata</taxon>
        <taxon>Apicomplexa</taxon>
        <taxon>Conoidasida</taxon>
        <taxon>Coccidia</taxon>
        <taxon>Eucoccidiorida</taxon>
        <taxon>Eimeriorina</taxon>
        <taxon>Eimeriidae</taxon>
        <taxon>Eimeria</taxon>
    </lineage>
</organism>
<dbReference type="Proteomes" id="UP000030744">
    <property type="component" value="Unassembled WGS sequence"/>
</dbReference>
<evidence type="ECO:0000313" key="1">
    <source>
        <dbReference type="EMBL" id="CDJ36491.1"/>
    </source>
</evidence>
<dbReference type="GeneID" id="60404457"/>
<gene>
    <name evidence="1" type="ORF">EMH_0087550</name>
</gene>
<evidence type="ECO:0000313" key="2">
    <source>
        <dbReference type="Proteomes" id="UP000030744"/>
    </source>
</evidence>
<reference evidence="1" key="2">
    <citation type="submission" date="2013-10" db="EMBL/GenBank/DDBJ databases">
        <authorList>
            <person name="Aslett M."/>
        </authorList>
    </citation>
    <scope>NUCLEOTIDE SEQUENCE [LARGE SCALE GENOMIC DNA]</scope>
    <source>
        <strain evidence="1">Houghton</strain>
    </source>
</reference>
<dbReference type="RefSeq" id="XP_037878779.1">
    <property type="nucleotide sequence ID" value="XM_038022925.1"/>
</dbReference>
<protein>
    <submittedName>
        <fullName evidence="1">Uncharacterized protein</fullName>
    </submittedName>
</protein>
<dbReference type="AlphaFoldDB" id="U6KI76"/>
<proteinExistence type="predicted"/>
<dbReference type="EMBL" id="HG736092">
    <property type="protein sequence ID" value="CDJ36491.1"/>
    <property type="molecule type" value="Genomic_DNA"/>
</dbReference>
<dbReference type="VEuPathDB" id="ToxoDB:EMH_0087550"/>
<keyword evidence="2" id="KW-1185">Reference proteome</keyword>
<accession>U6KI76</accession>
<sequence length="209" mass="23807">MREHPFARLPILKREGTARGLNVDLRRSVASQYGLRNAVPLLQEAHELLSREVLYPPEMRELAQAVGLLIAHSMHHESRDVSGLKPSHAVQYLGIRFLVLDVVVSAFLVLEQELEPAYWDLFADAVSHSTPPPPNRKSVAGRRDVSTRRVLALSRAIQTLKKGKRPEPRELIQLKRMLFCWKSSPRYFKSKAFDPWRHDDGCDGDEIGD</sequence>